<gene>
    <name evidence="1" type="ORF">UFOPK1835_00242</name>
</gene>
<evidence type="ECO:0000313" key="1">
    <source>
        <dbReference type="EMBL" id="CAB4598852.1"/>
    </source>
</evidence>
<sequence length="181" mass="18434">MSTPDLSTARGLAARIGGYCWVEQQFFALFGGWVPSTSDPESKLLLAELGEHAGWRARRWFEALPTAPPGADSLVLPPAGAETVLAAAASAGQDAGDPRGRLVLAAGVLLPALSGAMEKHLASSSTVSTAPVRRLLEIGLFDIGRDRALSAVSGLESAPMTIGADSVSAAIAANNGLFGPG</sequence>
<reference evidence="1" key="1">
    <citation type="submission" date="2020-05" db="EMBL/GenBank/DDBJ databases">
        <authorList>
            <person name="Chiriac C."/>
            <person name="Salcher M."/>
            <person name="Ghai R."/>
            <person name="Kavagutti S V."/>
        </authorList>
    </citation>
    <scope>NUCLEOTIDE SEQUENCE</scope>
</reference>
<protein>
    <submittedName>
        <fullName evidence="1">Unannotated protein</fullName>
    </submittedName>
</protein>
<name>A0A6J6GC43_9ZZZZ</name>
<proteinExistence type="predicted"/>
<accession>A0A6J6GC43</accession>
<dbReference type="EMBL" id="CAEZUP010000006">
    <property type="protein sequence ID" value="CAB4598852.1"/>
    <property type="molecule type" value="Genomic_DNA"/>
</dbReference>
<dbReference type="AlphaFoldDB" id="A0A6J6GC43"/>
<organism evidence="1">
    <name type="scientific">freshwater metagenome</name>
    <dbReference type="NCBI Taxonomy" id="449393"/>
    <lineage>
        <taxon>unclassified sequences</taxon>
        <taxon>metagenomes</taxon>
        <taxon>ecological metagenomes</taxon>
    </lineage>
</organism>